<feature type="transmembrane region" description="Helical" evidence="2">
    <location>
        <begin position="643"/>
        <end position="666"/>
    </location>
</feature>
<dbReference type="OrthoDB" id="1652385at2759"/>
<feature type="compositionally biased region" description="Acidic residues" evidence="1">
    <location>
        <begin position="103"/>
        <end position="112"/>
    </location>
</feature>
<feature type="domain" description="PGG" evidence="3">
    <location>
        <begin position="555"/>
        <end position="667"/>
    </location>
</feature>
<keyword evidence="5" id="KW-1185">Reference proteome</keyword>
<dbReference type="Gene3D" id="1.25.40.20">
    <property type="entry name" value="Ankyrin repeat-containing domain"/>
    <property type="match status" value="2"/>
</dbReference>
<gene>
    <name evidence="4" type="ORF">Tsubulata_029748</name>
</gene>
<organism evidence="4 5">
    <name type="scientific">Turnera subulata</name>
    <dbReference type="NCBI Taxonomy" id="218843"/>
    <lineage>
        <taxon>Eukaryota</taxon>
        <taxon>Viridiplantae</taxon>
        <taxon>Streptophyta</taxon>
        <taxon>Embryophyta</taxon>
        <taxon>Tracheophyta</taxon>
        <taxon>Spermatophyta</taxon>
        <taxon>Magnoliopsida</taxon>
        <taxon>eudicotyledons</taxon>
        <taxon>Gunneridae</taxon>
        <taxon>Pentapetalae</taxon>
        <taxon>rosids</taxon>
        <taxon>fabids</taxon>
        <taxon>Malpighiales</taxon>
        <taxon>Passifloraceae</taxon>
        <taxon>Turnera</taxon>
    </lineage>
</organism>
<evidence type="ECO:0000256" key="2">
    <source>
        <dbReference type="SAM" id="Phobius"/>
    </source>
</evidence>
<dbReference type="InterPro" id="IPR026961">
    <property type="entry name" value="PGG_dom"/>
</dbReference>
<dbReference type="Proteomes" id="UP001141552">
    <property type="component" value="Unassembled WGS sequence"/>
</dbReference>
<reference evidence="4" key="2">
    <citation type="journal article" date="2023" name="Plants (Basel)">
        <title>Annotation of the Turnera subulata (Passifloraceae) Draft Genome Reveals the S-Locus Evolved after the Divergence of Turneroideae from Passifloroideae in a Stepwise Manner.</title>
        <authorList>
            <person name="Henning P.M."/>
            <person name="Roalson E.H."/>
            <person name="Mir W."/>
            <person name="McCubbin A.G."/>
            <person name="Shore J.S."/>
        </authorList>
    </citation>
    <scope>NUCLEOTIDE SEQUENCE</scope>
    <source>
        <strain evidence="4">F60SS</strain>
    </source>
</reference>
<feature type="compositionally biased region" description="Basic and acidic residues" evidence="1">
    <location>
        <begin position="89"/>
        <end position="101"/>
    </location>
</feature>
<name>A0A9Q0JCX7_9ROSI</name>
<keyword evidence="2" id="KW-0472">Membrane</keyword>
<dbReference type="AlphaFoldDB" id="A0A9Q0JCX7"/>
<feature type="transmembrane region" description="Helical" evidence="2">
    <location>
        <begin position="561"/>
        <end position="580"/>
    </location>
</feature>
<feature type="transmembrane region" description="Helical" evidence="2">
    <location>
        <begin position="673"/>
        <end position="691"/>
    </location>
</feature>
<evidence type="ECO:0000259" key="3">
    <source>
        <dbReference type="Pfam" id="PF13962"/>
    </source>
</evidence>
<feature type="transmembrane region" description="Helical" evidence="2">
    <location>
        <begin position="601"/>
        <end position="623"/>
    </location>
</feature>
<feature type="non-terminal residue" evidence="4">
    <location>
        <position position="726"/>
    </location>
</feature>
<evidence type="ECO:0000256" key="1">
    <source>
        <dbReference type="SAM" id="MobiDB-lite"/>
    </source>
</evidence>
<keyword evidence="2" id="KW-1133">Transmembrane helix</keyword>
<accession>A0A9Q0JCX7</accession>
<feature type="transmembrane region" description="Helical" evidence="2">
    <location>
        <begin position="697"/>
        <end position="715"/>
    </location>
</feature>
<sequence>AQELWDVIDHDPNNLYWEETDQNKDWRKKNAAALLAIQTSCAPEILTKFRNIRSAKRAWDTLAYMKEEQEQVSRDEEEEESSQEEEEESSHKEEEESKQEEGSCQEEEEESKQEEGRVDGRGIPVLEHPNEDIFAKQRFLTIEPNGGPQVSYNTWREKNFIALRAIQASFGPDYIPERIRILTSAKIAWDILATLKKQKGSPPNASSPEQSTPGTKKRKLQYYGPLLAAINNGDWNTVKDFLDKDRTTLTAAINQQAETPIHAAIRGKQWKIARNLIDLMSEKDLEVRALEGATPLHFAAIGIMECLIAKNKKLVQLAGDTTPTYPVTVGCIAGHRETTRYCYTCTPIQLLYPECGNDGYMLFHACIHNELFGKRKILEMKLNHAYTTAIVAILCKEISTGDYFGKRALKELKMLLFSAAKNGTKEIIIGILEAYPDLIHALDPQGRTLMTAAIVFRQEKIFSLLLGRKYAKIDFTFGTDKDGNNMLHSAGLQPPPQQLAKISGAALQMQSELQWYKEVESVMPTKYVDLPNSNGYAPRQLFTENHKQLKDEGEQWMKQTASSSTVVGALIITIMFTAAFTVPGGNVQETGLPIFRRSKTFLIFIISDAISLFSSSTSVLMFLGILTSRYAEDDFLHSLPEKLILGLSSLFLSIVAMMIAFSATLIIMLHGRLSVIIPVVLLAGVPIYLFARLQFPLLVEIFMSTYFGFFRRKKIEEAFVSRRKRF</sequence>
<evidence type="ECO:0000313" key="5">
    <source>
        <dbReference type="Proteomes" id="UP001141552"/>
    </source>
</evidence>
<dbReference type="Pfam" id="PF13962">
    <property type="entry name" value="PGG"/>
    <property type="match status" value="1"/>
</dbReference>
<reference evidence="4" key="1">
    <citation type="submission" date="2022-02" db="EMBL/GenBank/DDBJ databases">
        <authorList>
            <person name="Henning P.M."/>
            <person name="McCubbin A.G."/>
            <person name="Shore J.S."/>
        </authorList>
    </citation>
    <scope>NUCLEOTIDE SEQUENCE</scope>
    <source>
        <strain evidence="4">F60SS</strain>
        <tissue evidence="4">Leaves</tissue>
    </source>
</reference>
<dbReference type="InterPro" id="IPR036770">
    <property type="entry name" value="Ankyrin_rpt-contain_sf"/>
</dbReference>
<dbReference type="SUPFAM" id="SSF48403">
    <property type="entry name" value="Ankyrin repeat"/>
    <property type="match status" value="1"/>
</dbReference>
<feature type="compositionally biased region" description="Acidic residues" evidence="1">
    <location>
        <begin position="75"/>
        <end position="88"/>
    </location>
</feature>
<proteinExistence type="predicted"/>
<dbReference type="PANTHER" id="PTHR24177:SF329">
    <property type="entry name" value="ANKYRIN REPEAT PROTEIN"/>
    <property type="match status" value="1"/>
</dbReference>
<feature type="compositionally biased region" description="Polar residues" evidence="1">
    <location>
        <begin position="201"/>
        <end position="214"/>
    </location>
</feature>
<feature type="non-terminal residue" evidence="4">
    <location>
        <position position="1"/>
    </location>
</feature>
<evidence type="ECO:0000313" key="4">
    <source>
        <dbReference type="EMBL" id="KAJ4836582.1"/>
    </source>
</evidence>
<dbReference type="PANTHER" id="PTHR24177">
    <property type="entry name" value="CASKIN"/>
    <property type="match status" value="1"/>
</dbReference>
<protein>
    <recommendedName>
        <fullName evidence="3">PGG domain-containing protein</fullName>
    </recommendedName>
</protein>
<dbReference type="SMART" id="SM00248">
    <property type="entry name" value="ANK"/>
    <property type="match status" value="5"/>
</dbReference>
<keyword evidence="2" id="KW-0812">Transmembrane</keyword>
<dbReference type="InterPro" id="IPR002110">
    <property type="entry name" value="Ankyrin_rpt"/>
</dbReference>
<comment type="caution">
    <text evidence="4">The sequence shown here is derived from an EMBL/GenBank/DDBJ whole genome shotgun (WGS) entry which is preliminary data.</text>
</comment>
<dbReference type="EMBL" id="JAKUCV010004071">
    <property type="protein sequence ID" value="KAJ4836582.1"/>
    <property type="molecule type" value="Genomic_DNA"/>
</dbReference>
<feature type="region of interest" description="Disordered" evidence="1">
    <location>
        <begin position="197"/>
        <end position="216"/>
    </location>
</feature>
<dbReference type="GO" id="GO:0016020">
    <property type="term" value="C:membrane"/>
    <property type="evidence" value="ECO:0007669"/>
    <property type="project" value="TreeGrafter"/>
</dbReference>
<feature type="region of interest" description="Disordered" evidence="1">
    <location>
        <begin position="67"/>
        <end position="128"/>
    </location>
</feature>